<dbReference type="OrthoDB" id="421951at2759"/>
<dbReference type="GO" id="GO:0035197">
    <property type="term" value="F:siRNA binding"/>
    <property type="evidence" value="ECO:0007669"/>
    <property type="project" value="TreeGrafter"/>
</dbReference>
<dbReference type="RefSeq" id="XP_007297757.1">
    <property type="nucleotide sequence ID" value="XM_007297695.1"/>
</dbReference>
<dbReference type="GO" id="GO:0031048">
    <property type="term" value="P:regulatory ncRNA-mediated heterochromatin formation"/>
    <property type="evidence" value="ECO:0007669"/>
    <property type="project" value="TreeGrafter"/>
</dbReference>
<accession>K1W505</accession>
<dbReference type="InterPro" id="IPR048263">
    <property type="entry name" value="Arb2"/>
</dbReference>
<dbReference type="InterPro" id="IPR053858">
    <property type="entry name" value="Arb2_dom"/>
</dbReference>
<dbReference type="KEGG" id="mbe:MBM_09868"/>
<name>K1W505_MARBU</name>
<evidence type="ECO:0000256" key="1">
    <source>
        <dbReference type="SAM" id="MobiDB-lite"/>
    </source>
</evidence>
<gene>
    <name evidence="3" type="ORF">MBM_09868</name>
</gene>
<organism evidence="3 4">
    <name type="scientific">Marssonina brunnea f. sp. multigermtubi (strain MB_m1)</name>
    <name type="common">Marssonina leaf spot fungus</name>
    <dbReference type="NCBI Taxonomy" id="1072389"/>
    <lineage>
        <taxon>Eukaryota</taxon>
        <taxon>Fungi</taxon>
        <taxon>Dikarya</taxon>
        <taxon>Ascomycota</taxon>
        <taxon>Pezizomycotina</taxon>
        <taxon>Leotiomycetes</taxon>
        <taxon>Helotiales</taxon>
        <taxon>Drepanopezizaceae</taxon>
        <taxon>Drepanopeziza</taxon>
    </lineage>
</organism>
<evidence type="ECO:0000313" key="3">
    <source>
        <dbReference type="EMBL" id="EKD12005.1"/>
    </source>
</evidence>
<reference evidence="3 4" key="1">
    <citation type="journal article" date="2012" name="BMC Genomics">
        <title>Sequencing the genome of Marssonina brunnea reveals fungus-poplar co-evolution.</title>
        <authorList>
            <person name="Zhu S."/>
            <person name="Cao Y.-Z."/>
            <person name="Jiang C."/>
            <person name="Tan B.-Y."/>
            <person name="Wang Z."/>
            <person name="Feng S."/>
            <person name="Zhang L."/>
            <person name="Su X.-H."/>
            <person name="Brejova B."/>
            <person name="Vinar T."/>
            <person name="Xu M."/>
            <person name="Wang M.-X."/>
            <person name="Zhang S.-G."/>
            <person name="Huang M.-R."/>
            <person name="Wu R."/>
            <person name="Zhou Y."/>
        </authorList>
    </citation>
    <scope>NUCLEOTIDE SEQUENCE [LARGE SCALE GENOMIC DNA]</scope>
    <source>
        <strain evidence="3 4">MB_m1</strain>
    </source>
</reference>
<proteinExistence type="predicted"/>
<feature type="domain" description="Arb2" evidence="2">
    <location>
        <begin position="15"/>
        <end position="296"/>
    </location>
</feature>
<feature type="compositionally biased region" description="Acidic residues" evidence="1">
    <location>
        <begin position="417"/>
        <end position="431"/>
    </location>
</feature>
<dbReference type="InParanoid" id="K1W505"/>
<protein>
    <submittedName>
        <fullName evidence="3">Arb2 domain-containing protein</fullName>
    </submittedName>
</protein>
<dbReference type="eggNOG" id="ENOG502SPI6">
    <property type="taxonomic scope" value="Eukaryota"/>
</dbReference>
<dbReference type="STRING" id="1072389.K1W505"/>
<feature type="region of interest" description="Disordered" evidence="1">
    <location>
        <begin position="411"/>
        <end position="431"/>
    </location>
</feature>
<dbReference type="OMA" id="HGCNCYS"/>
<dbReference type="PANTHER" id="PTHR21357">
    <property type="entry name" value="FAM172 FAMILY PROTEIN HOMOLOG CG10038"/>
    <property type="match status" value="1"/>
</dbReference>
<dbReference type="AlphaFoldDB" id="K1W505"/>
<dbReference type="GO" id="GO:0005634">
    <property type="term" value="C:nucleus"/>
    <property type="evidence" value="ECO:0007669"/>
    <property type="project" value="TreeGrafter"/>
</dbReference>
<dbReference type="Pfam" id="PF22749">
    <property type="entry name" value="Arb2"/>
    <property type="match status" value="1"/>
</dbReference>
<dbReference type="EMBL" id="JH921471">
    <property type="protein sequence ID" value="EKD12005.1"/>
    <property type="molecule type" value="Genomic_DNA"/>
</dbReference>
<dbReference type="HOGENOM" id="CLU_027515_1_0_1"/>
<sequence>MFRRLEKGLPKDPIYPTDLKGLGYFINDEDEIRNIENPRAYFKFFLTKNERHNCVQREAMHEAIRNIISDRLLALGLEKIRLPLGAAADQPHLPIFVSKDLDKKKHVVVLFYEHTQDVGTFAHRVIGAKGGINEGSAVNLVKYIQAQAFSKDNTDSPGIILANTGQLRWWVRGKKAVTQTSWYSLPQKSAVEPALRFNPLRNSIPGSTTTYEHVETIFNTVIKTMTAPDSRLFIIGVSDGAVQASAFMNANFATWGPRIDAFAALASYFHASEITNPHFADFMRYRARIYVQSQDPAGTWICGEKGDKKFHVDAYGAPVFSSGEPYYSETMLIKARTQVVDWFKVVAGDEAYGNPVFTRIGGGGEEEEEEEPVDAPAWEKGEWANGVGPWTDRIENSQDALRFMIADAQKNPGEGAAVEEVEAAEETGEAE</sequence>
<dbReference type="PANTHER" id="PTHR21357:SF4">
    <property type="entry name" value="FAM172 FAMILY PROTEIN HOMOLOG CG10038"/>
    <property type="match status" value="1"/>
</dbReference>
<dbReference type="GeneID" id="18765803"/>
<keyword evidence="4" id="KW-1185">Reference proteome</keyword>
<evidence type="ECO:0000259" key="2">
    <source>
        <dbReference type="Pfam" id="PF22749"/>
    </source>
</evidence>
<evidence type="ECO:0000313" key="4">
    <source>
        <dbReference type="Proteomes" id="UP000006753"/>
    </source>
</evidence>
<dbReference type="Proteomes" id="UP000006753">
    <property type="component" value="Unassembled WGS sequence"/>
</dbReference>